<evidence type="ECO:0000313" key="3">
    <source>
        <dbReference type="EMBL" id="MFB5190606.1"/>
    </source>
</evidence>
<dbReference type="SUPFAM" id="SSF55347">
    <property type="entry name" value="Glyceraldehyde-3-phosphate dehydrogenase-like, C-terminal domain"/>
    <property type="match status" value="1"/>
</dbReference>
<proteinExistence type="predicted"/>
<keyword evidence="4" id="KW-1185">Reference proteome</keyword>
<protein>
    <submittedName>
        <fullName evidence="3">Gfo/Idh/MocA family oxidoreductase</fullName>
    </submittedName>
</protein>
<comment type="caution">
    <text evidence="3">The sequence shown here is derived from an EMBL/GenBank/DDBJ whole genome shotgun (WGS) entry which is preliminary data.</text>
</comment>
<dbReference type="InterPro" id="IPR000683">
    <property type="entry name" value="Gfo/Idh/MocA-like_OxRdtase_N"/>
</dbReference>
<gene>
    <name evidence="3" type="ORF">KKP3000_004077</name>
</gene>
<dbReference type="InterPro" id="IPR036291">
    <property type="entry name" value="NAD(P)-bd_dom_sf"/>
</dbReference>
<dbReference type="PANTHER" id="PTHR43377:SF1">
    <property type="entry name" value="BILIVERDIN REDUCTASE A"/>
    <property type="match status" value="1"/>
</dbReference>
<dbReference type="SUPFAM" id="SSF51735">
    <property type="entry name" value="NAD(P)-binding Rossmann-fold domains"/>
    <property type="match status" value="1"/>
</dbReference>
<evidence type="ECO:0000259" key="2">
    <source>
        <dbReference type="Pfam" id="PF22725"/>
    </source>
</evidence>
<feature type="domain" description="GFO/IDH/MocA-like oxidoreductase" evidence="2">
    <location>
        <begin position="126"/>
        <end position="243"/>
    </location>
</feature>
<dbReference type="Proteomes" id="UP001579974">
    <property type="component" value="Unassembled WGS sequence"/>
</dbReference>
<reference evidence="3 4" key="1">
    <citation type="journal article" date="2024" name="Int. J. Mol. Sci.">
        <title>Exploration of Alicyclobacillus spp. Genome in Search of Antibiotic Resistance.</title>
        <authorList>
            <person name="Bucka-Kolendo J."/>
            <person name="Kiousi D.E."/>
            <person name="Dekowska A."/>
            <person name="Mikolajczuk-Szczyrba A."/>
            <person name="Karadedos D.M."/>
            <person name="Michael P."/>
            <person name="Galanis A."/>
            <person name="Sokolowska B."/>
        </authorList>
    </citation>
    <scope>NUCLEOTIDE SEQUENCE [LARGE SCALE GENOMIC DNA]</scope>
    <source>
        <strain evidence="3 4">KKP 3000</strain>
    </source>
</reference>
<dbReference type="Gene3D" id="3.30.360.10">
    <property type="entry name" value="Dihydrodipicolinate Reductase, domain 2"/>
    <property type="match status" value="1"/>
</dbReference>
<name>A0ABV5AEW0_9BACL</name>
<dbReference type="InterPro" id="IPR055170">
    <property type="entry name" value="GFO_IDH_MocA-like_dom"/>
</dbReference>
<evidence type="ECO:0000259" key="1">
    <source>
        <dbReference type="Pfam" id="PF01408"/>
    </source>
</evidence>
<dbReference type="Gene3D" id="3.40.50.720">
    <property type="entry name" value="NAD(P)-binding Rossmann-like Domain"/>
    <property type="match status" value="1"/>
</dbReference>
<sequence>MRVAVIGAGTMGTVHSEVYAAMPDIEFLGVVDSQFDRAQALATRLGTTPYASYDEMMVEDPDVVDICVPTPFHKDYIIRTARAGKHVISEKPLALSAQDAEEAIKACQENGVRLFVGQVVRFFPEYRKLYDLVQSGHLGEVGTVRTFRGGAFPNAWNDWYANERLSGTLIVDLMIHDFDFLCWCFGEVERVFAKQLLRHEANRLDHAFATLRFKNGVIAHVEGSWASPSGFRTEVEFAGSKGLAHHNSQESVPIHLHERRNGSAEAVVEVPESPLLHSPYYEEIAHFIECIRENKRCVVEPEDALRALQISLAAVESARTGQPVYLSGSEEGSVGA</sequence>
<dbReference type="PANTHER" id="PTHR43377">
    <property type="entry name" value="BILIVERDIN REDUCTASE A"/>
    <property type="match status" value="1"/>
</dbReference>
<evidence type="ECO:0000313" key="4">
    <source>
        <dbReference type="Proteomes" id="UP001579974"/>
    </source>
</evidence>
<dbReference type="Pfam" id="PF22725">
    <property type="entry name" value="GFO_IDH_MocA_C3"/>
    <property type="match status" value="1"/>
</dbReference>
<dbReference type="RefSeq" id="WP_275474777.1">
    <property type="nucleotide sequence ID" value="NZ_CP162940.1"/>
</dbReference>
<feature type="domain" description="Gfo/Idh/MocA-like oxidoreductase N-terminal" evidence="1">
    <location>
        <begin position="1"/>
        <end position="117"/>
    </location>
</feature>
<dbReference type="InterPro" id="IPR051450">
    <property type="entry name" value="Gfo/Idh/MocA_Oxidoreductases"/>
</dbReference>
<organism evidence="3 4">
    <name type="scientific">Alicyclobacillus fastidiosus</name>
    <dbReference type="NCBI Taxonomy" id="392011"/>
    <lineage>
        <taxon>Bacteria</taxon>
        <taxon>Bacillati</taxon>
        <taxon>Bacillota</taxon>
        <taxon>Bacilli</taxon>
        <taxon>Bacillales</taxon>
        <taxon>Alicyclobacillaceae</taxon>
        <taxon>Alicyclobacillus</taxon>
    </lineage>
</organism>
<dbReference type="EMBL" id="JBDXSU010000006">
    <property type="protein sequence ID" value="MFB5190606.1"/>
    <property type="molecule type" value="Genomic_DNA"/>
</dbReference>
<dbReference type="Pfam" id="PF01408">
    <property type="entry name" value="GFO_IDH_MocA"/>
    <property type="match status" value="1"/>
</dbReference>
<accession>A0ABV5AEW0</accession>